<comment type="caution">
    <text evidence="1">The sequence shown here is derived from an EMBL/GenBank/DDBJ whole genome shotgun (WGS) entry which is preliminary data.</text>
</comment>
<evidence type="ECO:0000313" key="2">
    <source>
        <dbReference type="Proteomes" id="UP001241110"/>
    </source>
</evidence>
<evidence type="ECO:0000313" key="1">
    <source>
        <dbReference type="EMBL" id="MDJ1480971.1"/>
    </source>
</evidence>
<dbReference type="Proteomes" id="UP001241110">
    <property type="component" value="Unassembled WGS sequence"/>
</dbReference>
<sequence length="123" mass="14337">MLRKILIPLLLFSLLLQSFSRMGIVAGFYINQKVIANTVCINKTKPYLKCNGKCYLAKKLKKAEEQHQRNTSAIKRQSLILFYTPLFIYSTYHFATQYTRSVVMYYLLTVCGSYTFDVFQPPQ</sequence>
<gene>
    <name evidence="1" type="ORF">QNI16_10800</name>
</gene>
<name>A0AAE3QPX6_9BACT</name>
<protein>
    <submittedName>
        <fullName evidence="1">Uncharacterized protein</fullName>
    </submittedName>
</protein>
<dbReference type="EMBL" id="JASJOS010000004">
    <property type="protein sequence ID" value="MDJ1480971.1"/>
    <property type="molecule type" value="Genomic_DNA"/>
</dbReference>
<dbReference type="AlphaFoldDB" id="A0AAE3QPX6"/>
<reference evidence="1" key="1">
    <citation type="submission" date="2023-05" db="EMBL/GenBank/DDBJ databases">
        <authorList>
            <person name="Zhang X."/>
        </authorList>
    </citation>
    <scope>NUCLEOTIDE SEQUENCE</scope>
    <source>
        <strain evidence="1">YF14B1</strain>
    </source>
</reference>
<dbReference type="RefSeq" id="WP_313978152.1">
    <property type="nucleotide sequence ID" value="NZ_JASJOS010000004.1"/>
</dbReference>
<organism evidence="1 2">
    <name type="scientific">Xanthocytophaga flava</name>
    <dbReference type="NCBI Taxonomy" id="3048013"/>
    <lineage>
        <taxon>Bacteria</taxon>
        <taxon>Pseudomonadati</taxon>
        <taxon>Bacteroidota</taxon>
        <taxon>Cytophagia</taxon>
        <taxon>Cytophagales</taxon>
        <taxon>Rhodocytophagaceae</taxon>
        <taxon>Xanthocytophaga</taxon>
    </lineage>
</organism>
<accession>A0AAE3QPX6</accession>
<proteinExistence type="predicted"/>